<dbReference type="STRING" id="680198.SCAB_84621"/>
<dbReference type="AlphaFoldDB" id="C9Z023"/>
<dbReference type="KEGG" id="scb:SCAB_84621"/>
<feature type="compositionally biased region" description="Low complexity" evidence="1">
    <location>
        <begin position="8"/>
        <end position="23"/>
    </location>
</feature>
<accession>C9Z023</accession>
<evidence type="ECO:0000256" key="1">
    <source>
        <dbReference type="SAM" id="MobiDB-lite"/>
    </source>
</evidence>
<evidence type="ECO:0000313" key="3">
    <source>
        <dbReference type="Proteomes" id="UP000001444"/>
    </source>
</evidence>
<dbReference type="eggNOG" id="COG0789">
    <property type="taxonomic scope" value="Bacteria"/>
</dbReference>
<sequence length="136" mass="14504">MMSDRPSRAAAGGRTSRADAGGRPVRTSAGSTAVRYALVPVPRLSLDTVARRAGVHPDLVRRLVALGLVDAERDIAGHLVFDSEAPAVLARVQRLRSGLCLNYASIGLVLDLLDRISLLEAALRRAGTRSDIPPWT</sequence>
<evidence type="ECO:0000313" key="2">
    <source>
        <dbReference type="EMBL" id="CBG75409.1"/>
    </source>
</evidence>
<dbReference type="HOGENOM" id="CLU_144710_0_0_11"/>
<reference evidence="2 3" key="1">
    <citation type="journal article" date="2010" name="Mol. Plant Microbe Interact.">
        <title>Streptomyces scabies 87-22 contains a coronafacic acid-like biosynthetic cluster that contributes to plant-microbe interactions.</title>
        <authorList>
            <person name="Bignell D.R."/>
            <person name="Seipke R.F."/>
            <person name="Huguet-Tapia J.C."/>
            <person name="Chambers A.H."/>
            <person name="Parry R.J."/>
            <person name="Loria R."/>
        </authorList>
    </citation>
    <scope>NUCLEOTIDE SEQUENCE [LARGE SCALE GENOMIC DNA]</scope>
    <source>
        <strain evidence="2 3">87.22</strain>
    </source>
</reference>
<gene>
    <name evidence="2" type="ordered locus">SCAB_84621</name>
</gene>
<dbReference type="EMBL" id="FN554889">
    <property type="protein sequence ID" value="CBG75409.1"/>
    <property type="molecule type" value="Genomic_DNA"/>
</dbReference>
<proteinExistence type="predicted"/>
<organism evidence="2 3">
    <name type="scientific">Streptomyces scabiei (strain 87.22)</name>
    <dbReference type="NCBI Taxonomy" id="680198"/>
    <lineage>
        <taxon>Bacteria</taxon>
        <taxon>Bacillati</taxon>
        <taxon>Actinomycetota</taxon>
        <taxon>Actinomycetes</taxon>
        <taxon>Kitasatosporales</taxon>
        <taxon>Streptomycetaceae</taxon>
        <taxon>Streptomyces</taxon>
    </lineage>
</organism>
<dbReference type="Pfam" id="PF13591">
    <property type="entry name" value="MerR_2"/>
    <property type="match status" value="1"/>
</dbReference>
<keyword evidence="3" id="KW-1185">Reference proteome</keyword>
<dbReference type="Proteomes" id="UP000001444">
    <property type="component" value="Chromosome"/>
</dbReference>
<feature type="region of interest" description="Disordered" evidence="1">
    <location>
        <begin position="1"/>
        <end position="27"/>
    </location>
</feature>
<dbReference type="Gene3D" id="1.10.1660.10">
    <property type="match status" value="1"/>
</dbReference>
<protein>
    <submittedName>
        <fullName evidence="2">Putative MerR-family regulator</fullName>
    </submittedName>
</protein>
<name>C9Z023_STRSW</name>